<dbReference type="WBParaSite" id="PgR004_g194_t01">
    <property type="protein sequence ID" value="PgR004_g194_t01"/>
    <property type="gene ID" value="PgR004_g194"/>
</dbReference>
<reference evidence="3" key="1">
    <citation type="submission" date="2022-11" db="UniProtKB">
        <authorList>
            <consortium name="WormBaseParasite"/>
        </authorList>
    </citation>
    <scope>IDENTIFICATION</scope>
</reference>
<dbReference type="Proteomes" id="UP000887569">
    <property type="component" value="Unplaced"/>
</dbReference>
<name>A0A915ABR4_PARUN</name>
<evidence type="ECO:0000256" key="1">
    <source>
        <dbReference type="SAM" id="MobiDB-lite"/>
    </source>
</evidence>
<evidence type="ECO:0000313" key="2">
    <source>
        <dbReference type="Proteomes" id="UP000887569"/>
    </source>
</evidence>
<protein>
    <submittedName>
        <fullName evidence="3">Pepsin inhibitor-3-like repeated domain-containing protein</fullName>
    </submittedName>
</protein>
<keyword evidence="2" id="KW-1185">Reference proteome</keyword>
<accession>A0A915ABR4</accession>
<dbReference type="Gene3D" id="3.30.1120.50">
    <property type="entry name" value="Pepsin inhibitor-3"/>
    <property type="match status" value="1"/>
</dbReference>
<dbReference type="AlphaFoldDB" id="A0A915ABR4"/>
<sequence>MLFINDRYIRDISKDEARRLEVFEKQYHEYMDYFEQAYSQDEYGYYDEMKSSANSKAPTVAPASPPKDPRICMEL</sequence>
<dbReference type="SUPFAM" id="SSF55149">
    <property type="entry name" value="Pepsin inhibitor-3"/>
    <property type="match status" value="1"/>
</dbReference>
<organism evidence="2 3">
    <name type="scientific">Parascaris univalens</name>
    <name type="common">Nematode worm</name>
    <dbReference type="NCBI Taxonomy" id="6257"/>
    <lineage>
        <taxon>Eukaryota</taxon>
        <taxon>Metazoa</taxon>
        <taxon>Ecdysozoa</taxon>
        <taxon>Nematoda</taxon>
        <taxon>Chromadorea</taxon>
        <taxon>Rhabditida</taxon>
        <taxon>Spirurina</taxon>
        <taxon>Ascaridomorpha</taxon>
        <taxon>Ascaridoidea</taxon>
        <taxon>Ascarididae</taxon>
        <taxon>Parascaris</taxon>
    </lineage>
</organism>
<feature type="region of interest" description="Disordered" evidence="1">
    <location>
        <begin position="54"/>
        <end position="75"/>
    </location>
</feature>
<dbReference type="InterPro" id="IPR038412">
    <property type="entry name" value="Pepsin-I3_sf"/>
</dbReference>
<evidence type="ECO:0000313" key="3">
    <source>
        <dbReference type="WBParaSite" id="PgR004_g194_t01"/>
    </source>
</evidence>
<proteinExistence type="predicted"/>